<keyword evidence="2" id="KW-1133">Transmembrane helix</keyword>
<dbReference type="AlphaFoldDB" id="A0A804UIW1"/>
<sequence length="160" mass="17979">MALGKRSTWTSRKPEGYLLFMAIPSLFNIYFVSILYAFILLCVTLTELVPTDYEKIRAMNMMKNNQLFQRLGLGQLKSLVTATAANNKEDCPQQSESLYDGENTDNSNEEESQCTNGGCANISNDGDQISTKVTRGNKIIVAPTEERTIRVTRQRIAKEQ</sequence>
<feature type="region of interest" description="Disordered" evidence="1">
    <location>
        <begin position="87"/>
        <end position="119"/>
    </location>
</feature>
<keyword evidence="4" id="KW-1185">Reference proteome</keyword>
<evidence type="ECO:0000256" key="1">
    <source>
        <dbReference type="SAM" id="MobiDB-lite"/>
    </source>
</evidence>
<reference evidence="3" key="2">
    <citation type="submission" date="2019-07" db="EMBL/GenBank/DDBJ databases">
        <authorList>
            <person name="Seetharam A."/>
            <person name="Woodhouse M."/>
            <person name="Cannon E."/>
        </authorList>
    </citation>
    <scope>NUCLEOTIDE SEQUENCE [LARGE SCALE GENOMIC DNA]</scope>
    <source>
        <strain evidence="3">cv. B73</strain>
    </source>
</reference>
<protein>
    <submittedName>
        <fullName evidence="3">Uncharacterized protein</fullName>
    </submittedName>
</protein>
<dbReference type="Proteomes" id="UP000007305">
    <property type="component" value="Chromosome 9"/>
</dbReference>
<evidence type="ECO:0000256" key="2">
    <source>
        <dbReference type="SAM" id="Phobius"/>
    </source>
</evidence>
<dbReference type="Gramene" id="Zm00001eb380570_T001">
    <property type="protein sequence ID" value="Zm00001eb380570_P001"/>
    <property type="gene ID" value="Zm00001eb380570"/>
</dbReference>
<organism evidence="3 4">
    <name type="scientific">Zea mays</name>
    <name type="common">Maize</name>
    <dbReference type="NCBI Taxonomy" id="4577"/>
    <lineage>
        <taxon>Eukaryota</taxon>
        <taxon>Viridiplantae</taxon>
        <taxon>Streptophyta</taxon>
        <taxon>Embryophyta</taxon>
        <taxon>Tracheophyta</taxon>
        <taxon>Spermatophyta</taxon>
        <taxon>Magnoliopsida</taxon>
        <taxon>Liliopsida</taxon>
        <taxon>Poales</taxon>
        <taxon>Poaceae</taxon>
        <taxon>PACMAD clade</taxon>
        <taxon>Panicoideae</taxon>
        <taxon>Andropogonodae</taxon>
        <taxon>Andropogoneae</taxon>
        <taxon>Tripsacinae</taxon>
        <taxon>Zea</taxon>
    </lineage>
</organism>
<feature type="transmembrane region" description="Helical" evidence="2">
    <location>
        <begin position="27"/>
        <end position="49"/>
    </location>
</feature>
<reference evidence="3" key="3">
    <citation type="submission" date="2021-05" db="UniProtKB">
        <authorList>
            <consortium name="EnsemblPlants"/>
        </authorList>
    </citation>
    <scope>IDENTIFICATION</scope>
    <source>
        <strain evidence="3">cv. B73</strain>
    </source>
</reference>
<accession>A0A804UIW1</accession>
<reference evidence="4" key="1">
    <citation type="journal article" date="2009" name="Science">
        <title>The B73 maize genome: complexity, diversity, and dynamics.</title>
        <authorList>
            <person name="Schnable P.S."/>
            <person name="Ware D."/>
            <person name="Fulton R.S."/>
            <person name="Stein J.C."/>
            <person name="Wei F."/>
            <person name="Pasternak S."/>
            <person name="Liang C."/>
            <person name="Zhang J."/>
            <person name="Fulton L."/>
            <person name="Graves T.A."/>
            <person name="Minx P."/>
            <person name="Reily A.D."/>
            <person name="Courtney L."/>
            <person name="Kruchowski S.S."/>
            <person name="Tomlinson C."/>
            <person name="Strong C."/>
            <person name="Delehaunty K."/>
            <person name="Fronick C."/>
            <person name="Courtney B."/>
            <person name="Rock S.M."/>
            <person name="Belter E."/>
            <person name="Du F."/>
            <person name="Kim K."/>
            <person name="Abbott R.M."/>
            <person name="Cotton M."/>
            <person name="Levy A."/>
            <person name="Marchetto P."/>
            <person name="Ochoa K."/>
            <person name="Jackson S.M."/>
            <person name="Gillam B."/>
            <person name="Chen W."/>
            <person name="Yan L."/>
            <person name="Higginbotham J."/>
            <person name="Cardenas M."/>
            <person name="Waligorski J."/>
            <person name="Applebaum E."/>
            <person name="Phelps L."/>
            <person name="Falcone J."/>
            <person name="Kanchi K."/>
            <person name="Thane T."/>
            <person name="Scimone A."/>
            <person name="Thane N."/>
            <person name="Henke J."/>
            <person name="Wang T."/>
            <person name="Ruppert J."/>
            <person name="Shah N."/>
            <person name="Rotter K."/>
            <person name="Hodges J."/>
            <person name="Ingenthron E."/>
            <person name="Cordes M."/>
            <person name="Kohlberg S."/>
            <person name="Sgro J."/>
            <person name="Delgado B."/>
            <person name="Mead K."/>
            <person name="Chinwalla A."/>
            <person name="Leonard S."/>
            <person name="Crouse K."/>
            <person name="Collura K."/>
            <person name="Kudrna D."/>
            <person name="Currie J."/>
            <person name="He R."/>
            <person name="Angelova A."/>
            <person name="Rajasekar S."/>
            <person name="Mueller T."/>
            <person name="Lomeli R."/>
            <person name="Scara G."/>
            <person name="Ko A."/>
            <person name="Delaney K."/>
            <person name="Wissotski M."/>
            <person name="Lopez G."/>
            <person name="Campos D."/>
            <person name="Braidotti M."/>
            <person name="Ashley E."/>
            <person name="Golser W."/>
            <person name="Kim H."/>
            <person name="Lee S."/>
            <person name="Lin J."/>
            <person name="Dujmic Z."/>
            <person name="Kim W."/>
            <person name="Talag J."/>
            <person name="Zuccolo A."/>
            <person name="Fan C."/>
            <person name="Sebastian A."/>
            <person name="Kramer M."/>
            <person name="Spiegel L."/>
            <person name="Nascimento L."/>
            <person name="Zutavern T."/>
            <person name="Miller B."/>
            <person name="Ambroise C."/>
            <person name="Muller S."/>
            <person name="Spooner W."/>
            <person name="Narechania A."/>
            <person name="Ren L."/>
            <person name="Wei S."/>
            <person name="Kumari S."/>
            <person name="Faga B."/>
            <person name="Levy M.J."/>
            <person name="McMahan L."/>
            <person name="Van Buren P."/>
            <person name="Vaughn M.W."/>
            <person name="Ying K."/>
            <person name="Yeh C.-T."/>
            <person name="Emrich S.J."/>
            <person name="Jia Y."/>
            <person name="Kalyanaraman A."/>
            <person name="Hsia A.-P."/>
            <person name="Barbazuk W.B."/>
            <person name="Baucom R.S."/>
            <person name="Brutnell T.P."/>
            <person name="Carpita N.C."/>
            <person name="Chaparro C."/>
            <person name="Chia J.-M."/>
            <person name="Deragon J.-M."/>
            <person name="Estill J.C."/>
            <person name="Fu Y."/>
            <person name="Jeddeloh J.A."/>
            <person name="Han Y."/>
            <person name="Lee H."/>
            <person name="Li P."/>
            <person name="Lisch D.R."/>
            <person name="Liu S."/>
            <person name="Liu Z."/>
            <person name="Nagel D.H."/>
            <person name="McCann M.C."/>
            <person name="SanMiguel P."/>
            <person name="Myers A.M."/>
            <person name="Nettleton D."/>
            <person name="Nguyen J."/>
            <person name="Penning B.W."/>
            <person name="Ponnala L."/>
            <person name="Schneider K.L."/>
            <person name="Schwartz D.C."/>
            <person name="Sharma A."/>
            <person name="Soderlund C."/>
            <person name="Springer N.M."/>
            <person name="Sun Q."/>
            <person name="Wang H."/>
            <person name="Waterman M."/>
            <person name="Westerman R."/>
            <person name="Wolfgruber T.K."/>
            <person name="Yang L."/>
            <person name="Yu Y."/>
            <person name="Zhang L."/>
            <person name="Zhou S."/>
            <person name="Zhu Q."/>
            <person name="Bennetzen J.L."/>
            <person name="Dawe R.K."/>
            <person name="Jiang J."/>
            <person name="Jiang N."/>
            <person name="Presting G.G."/>
            <person name="Wessler S.R."/>
            <person name="Aluru S."/>
            <person name="Martienssen R.A."/>
            <person name="Clifton S.W."/>
            <person name="McCombie W.R."/>
            <person name="Wing R.A."/>
            <person name="Wilson R.K."/>
        </authorList>
    </citation>
    <scope>NUCLEOTIDE SEQUENCE [LARGE SCALE GENOMIC DNA]</scope>
    <source>
        <strain evidence="4">cv. B73</strain>
    </source>
</reference>
<dbReference type="EnsemblPlants" id="Zm00001eb380570_T001">
    <property type="protein sequence ID" value="Zm00001eb380570_P001"/>
    <property type="gene ID" value="Zm00001eb380570"/>
</dbReference>
<proteinExistence type="predicted"/>
<evidence type="ECO:0000313" key="4">
    <source>
        <dbReference type="Proteomes" id="UP000007305"/>
    </source>
</evidence>
<keyword evidence="2" id="KW-0472">Membrane</keyword>
<evidence type="ECO:0000313" key="3">
    <source>
        <dbReference type="EnsemblPlants" id="Zm00001eb380570_P001"/>
    </source>
</evidence>
<keyword evidence="2" id="KW-0812">Transmembrane</keyword>
<feature type="compositionally biased region" description="Polar residues" evidence="1">
    <location>
        <begin position="87"/>
        <end position="97"/>
    </location>
</feature>
<name>A0A804UIW1_MAIZE</name>